<reference evidence="5" key="1">
    <citation type="submission" date="2025-08" db="UniProtKB">
        <authorList>
            <consortium name="RefSeq"/>
        </authorList>
    </citation>
    <scope>IDENTIFICATION</scope>
    <source>
        <tissue evidence="5">Muscle</tissue>
    </source>
</reference>
<accession>A0ABM1BE78</accession>
<evidence type="ECO:0000313" key="4">
    <source>
        <dbReference type="Proteomes" id="UP000694941"/>
    </source>
</evidence>
<feature type="region of interest" description="Disordered" evidence="2">
    <location>
        <begin position="344"/>
        <end position="386"/>
    </location>
</feature>
<dbReference type="GeneID" id="106464585"/>
<evidence type="ECO:0000256" key="2">
    <source>
        <dbReference type="SAM" id="MobiDB-lite"/>
    </source>
</evidence>
<dbReference type="PANTHER" id="PTHR10380">
    <property type="entry name" value="CUTICLE PROTEIN"/>
    <property type="match status" value="1"/>
</dbReference>
<feature type="chain" id="PRO_5045118739" evidence="3">
    <location>
        <begin position="18"/>
        <end position="399"/>
    </location>
</feature>
<keyword evidence="4" id="KW-1185">Reference proteome</keyword>
<dbReference type="InterPro" id="IPR050468">
    <property type="entry name" value="Cuticle_Struct_Prot"/>
</dbReference>
<evidence type="ECO:0000256" key="1">
    <source>
        <dbReference type="PROSITE-ProRule" id="PRU00497"/>
    </source>
</evidence>
<protein>
    <submittedName>
        <fullName evidence="5">Actin cytoskeleton-regulatory complex protein PAN1-like</fullName>
    </submittedName>
</protein>
<proteinExistence type="predicted"/>
<evidence type="ECO:0000256" key="3">
    <source>
        <dbReference type="SAM" id="SignalP"/>
    </source>
</evidence>
<sequence length="399" mass="43490">MLSKIVAICLFVVTARAIPTPYGYVPEPVEKPQPYDFSYEVRNDYGDTQWQQESGDEYGNKQGSYGYRDAAGVYRQVEYIADQAGARFVIKTNEPGTDNQNPADVQITSEKAPATYQPKVYSVPKPNVYRPVLKIAPPAYVPSVLVACLFVVVANAVPTPYGYAPEPVEAPQPYDFSYDIKNDYGDTQWQQESGDASGNKQGSYGYRDAAGVYRQVEYVADANGVRFVIKTNEPGTDNQNPADVQITSEQAPATYQPKVYAAPKPAAYHPVVKVAAPAYVSAAKETPKPYEFAFEVKDDEGNTITRKESGDGSGAVTGSYGYIDATGQYRQVTYLADPTGFHPQIKSNEPGLGDAAPADVQIVLEPPPAVAPPPPPPPPPPPKKHVKYIHIPVPQYGYH</sequence>
<feature type="compositionally biased region" description="Pro residues" evidence="2">
    <location>
        <begin position="365"/>
        <end position="381"/>
    </location>
</feature>
<dbReference type="PROSITE" id="PS51155">
    <property type="entry name" value="CHIT_BIND_RR_2"/>
    <property type="match status" value="3"/>
</dbReference>
<dbReference type="Pfam" id="PF00379">
    <property type="entry name" value="Chitin_bind_4"/>
    <property type="match status" value="3"/>
</dbReference>
<dbReference type="RefSeq" id="XP_013780194.1">
    <property type="nucleotide sequence ID" value="XM_013924740.1"/>
</dbReference>
<dbReference type="Proteomes" id="UP000694941">
    <property type="component" value="Unplaced"/>
</dbReference>
<keyword evidence="3" id="KW-0732">Signal</keyword>
<gene>
    <name evidence="5" type="primary">LOC106464585</name>
</gene>
<dbReference type="InterPro" id="IPR000618">
    <property type="entry name" value="Insect_cuticle"/>
</dbReference>
<feature type="signal peptide" evidence="3">
    <location>
        <begin position="1"/>
        <end position="17"/>
    </location>
</feature>
<keyword evidence="1" id="KW-0193">Cuticle</keyword>
<organism evidence="4 5">
    <name type="scientific">Limulus polyphemus</name>
    <name type="common">Atlantic horseshoe crab</name>
    <dbReference type="NCBI Taxonomy" id="6850"/>
    <lineage>
        <taxon>Eukaryota</taxon>
        <taxon>Metazoa</taxon>
        <taxon>Ecdysozoa</taxon>
        <taxon>Arthropoda</taxon>
        <taxon>Chelicerata</taxon>
        <taxon>Merostomata</taxon>
        <taxon>Xiphosura</taxon>
        <taxon>Limulidae</taxon>
        <taxon>Limulus</taxon>
    </lineage>
</organism>
<evidence type="ECO:0000313" key="5">
    <source>
        <dbReference type="RefSeq" id="XP_013780194.1"/>
    </source>
</evidence>
<dbReference type="PANTHER" id="PTHR10380:SF235">
    <property type="entry name" value="CUTICULAR PROTEIN 73D, ISOFORM B"/>
    <property type="match status" value="1"/>
</dbReference>
<name>A0ABM1BE78_LIMPO</name>